<protein>
    <submittedName>
        <fullName evidence="3">Ie3 protein</fullName>
    </submittedName>
</protein>
<feature type="compositionally biased region" description="Basic residues" evidence="1">
    <location>
        <begin position="138"/>
        <end position="151"/>
    </location>
</feature>
<feature type="domain" description="Herpesvirus intermediate/early protein 2/3 DNA-binding" evidence="2">
    <location>
        <begin position="426"/>
        <end position="585"/>
    </location>
</feature>
<evidence type="ECO:0000313" key="4">
    <source>
        <dbReference type="Proteomes" id="UP000168535"/>
    </source>
</evidence>
<evidence type="ECO:0000256" key="1">
    <source>
        <dbReference type="SAM" id="MobiDB-lite"/>
    </source>
</evidence>
<sequence>MEPAAPSCNMIMIADQASVNAHGRHLDENRVYPSDKVPAHVANKILESGTEPVRCDLSLEDMLGDYEYDDPTEEEKILMDRIADHVGNDNSDMAIKHAAGPEMNIDIVTAAASMSGITTASHSALPIRRPNTPDFRRHSEKKAKKHKNKQRQRLDEVVAKLHKPSESEADEDFIFQQPQEEEYQEEQEPQVISSSPQHFDERSPSRSSSDHGGHSGGNSRDGQFYLSSGSEDEDDEDDERVDSGYRGSSRSEDSSRYRPHGGSHSSRSSIKSSGSGSSRHHHKRKAVPERHHPFTPPSAKRYAAAAPSSRYECPVRVDSSDSDDDAPTMVQRGTLKIKSFRPPSSGSNSNKHSSSSGGSTTSSSHKKQQQQQQAPSKKPVSSGSDKIRDMVDRTAGGYVAPNAHKKCREDKSRKYPARALEYKNLPFRPQSPQYLLGKAIQFCKEETVHDKFIMLFYTRSQDVRKAVDETRARMGMRPNLSISCPFMTEHTKPINHSRETIDRTSAACTAGTQAVWDMEERRGQKCVPRTSDYRSMIIQAANPPDFLGAVKTCLHLSQVFPKQVCMRLCSITGGLNPLPIYEETVSSYVNAQFEADDISHHEDESGEYESDCE</sequence>
<accession>H2A1Y6</accession>
<proteinExistence type="predicted"/>
<dbReference type="InterPro" id="IPR005028">
    <property type="entry name" value="Herpes_IE2_3"/>
</dbReference>
<feature type="compositionally biased region" description="Acidic residues" evidence="1">
    <location>
        <begin position="230"/>
        <end position="240"/>
    </location>
</feature>
<feature type="compositionally biased region" description="Basic and acidic residues" evidence="1">
    <location>
        <begin position="198"/>
        <end position="213"/>
    </location>
</feature>
<dbReference type="EMBL" id="HE610453">
    <property type="protein sequence ID" value="CCE56954.1"/>
    <property type="molecule type" value="Genomic_DNA"/>
</dbReference>
<evidence type="ECO:0000259" key="2">
    <source>
        <dbReference type="Pfam" id="PF03361"/>
    </source>
</evidence>
<dbReference type="GO" id="GO:0006355">
    <property type="term" value="P:regulation of DNA-templated transcription"/>
    <property type="evidence" value="ECO:0007669"/>
    <property type="project" value="InterPro"/>
</dbReference>
<feature type="compositionally biased region" description="Low complexity" evidence="1">
    <location>
        <begin position="260"/>
        <end position="277"/>
    </location>
</feature>
<dbReference type="Pfam" id="PF03361">
    <property type="entry name" value="Herpes_IE2_3"/>
    <property type="match status" value="1"/>
</dbReference>
<evidence type="ECO:0000313" key="3">
    <source>
        <dbReference type="EMBL" id="CCE56954.1"/>
    </source>
</evidence>
<organismHost>
    <name type="scientific">Mus musculus</name>
    <name type="common">Mouse</name>
    <dbReference type="NCBI Taxonomy" id="10090"/>
</organismHost>
<organism evidence="3 4">
    <name type="scientific">Murid herpesvirus 1</name>
    <name type="common">MuHV-1</name>
    <name type="synonym">Mouse cytomegalovirus</name>
    <dbReference type="NCBI Taxonomy" id="10366"/>
    <lineage>
        <taxon>Viruses</taxon>
        <taxon>Duplodnaviria</taxon>
        <taxon>Heunggongvirae</taxon>
        <taxon>Peploviricota</taxon>
        <taxon>Herviviricetes</taxon>
        <taxon>Herpesvirales</taxon>
        <taxon>Orthoherpesviridae</taxon>
        <taxon>Betaherpesvirinae</taxon>
        <taxon>Muromegalovirus</taxon>
        <taxon>Muromegalovirus muridbeta1</taxon>
    </lineage>
</organism>
<name>H2A1Y6_MUHV1</name>
<feature type="compositionally biased region" description="Low complexity" evidence="1">
    <location>
        <begin position="344"/>
        <end position="382"/>
    </location>
</feature>
<feature type="region of interest" description="Disordered" evidence="1">
    <location>
        <begin position="180"/>
        <end position="387"/>
    </location>
</feature>
<feature type="region of interest" description="Disordered" evidence="1">
    <location>
        <begin position="119"/>
        <end position="154"/>
    </location>
</feature>
<gene>
    <name evidence="3" type="primary">ie3</name>
</gene>
<reference evidence="3 4" key="1">
    <citation type="journal article" date="2013" name="Virology">
        <title>The genome of murine cytomegalovirus is shaped by purifying selection and extensive recombination.</title>
        <authorList>
            <person name="Smith L.M."/>
            <person name="McWhorter A.R."/>
            <person name="Shellam G.R."/>
            <person name="Redwood A.J."/>
        </authorList>
    </citation>
    <scope>NUCLEOTIDE SEQUENCE [LARGE SCALE GENOMIC DNA]</scope>
    <source>
        <strain evidence="3">C4C</strain>
    </source>
</reference>
<dbReference type="Proteomes" id="UP000168535">
    <property type="component" value="Segment"/>
</dbReference>